<evidence type="ECO:0000256" key="2">
    <source>
        <dbReference type="SAM" id="SignalP"/>
    </source>
</evidence>
<dbReference type="Proteomes" id="UP000184474">
    <property type="component" value="Unassembled WGS sequence"/>
</dbReference>
<evidence type="ECO:0000313" key="4">
    <source>
        <dbReference type="EMBL" id="SHK75143.1"/>
    </source>
</evidence>
<feature type="signal peptide" evidence="2">
    <location>
        <begin position="1"/>
        <end position="23"/>
    </location>
</feature>
<organism evidence="4 5">
    <name type="scientific">Reichenbachiella agariperforans</name>
    <dbReference type="NCBI Taxonomy" id="156994"/>
    <lineage>
        <taxon>Bacteria</taxon>
        <taxon>Pseudomonadati</taxon>
        <taxon>Bacteroidota</taxon>
        <taxon>Cytophagia</taxon>
        <taxon>Cytophagales</taxon>
        <taxon>Reichenbachiellaceae</taxon>
        <taxon>Reichenbachiella</taxon>
    </lineage>
</organism>
<accession>A0A1M6V111</accession>
<evidence type="ECO:0000313" key="5">
    <source>
        <dbReference type="Proteomes" id="UP000184474"/>
    </source>
</evidence>
<dbReference type="Pfam" id="PF03629">
    <property type="entry name" value="SASA"/>
    <property type="match status" value="1"/>
</dbReference>
<feature type="domain" description="Sialate O-acetylesterase" evidence="3">
    <location>
        <begin position="28"/>
        <end position="192"/>
    </location>
</feature>
<dbReference type="EMBL" id="FRAA01000008">
    <property type="protein sequence ID" value="SHK75143.1"/>
    <property type="molecule type" value="Genomic_DNA"/>
</dbReference>
<proteinExistence type="predicted"/>
<keyword evidence="1" id="KW-0378">Hydrolase</keyword>
<evidence type="ECO:0000256" key="1">
    <source>
        <dbReference type="ARBA" id="ARBA00022801"/>
    </source>
</evidence>
<evidence type="ECO:0000259" key="3">
    <source>
        <dbReference type="Pfam" id="PF03629"/>
    </source>
</evidence>
<dbReference type="STRING" id="156994.SAMN04488028_10877"/>
<keyword evidence="5" id="KW-1185">Reference proteome</keyword>
<dbReference type="PANTHER" id="PTHR31988:SF19">
    <property type="entry name" value="9-O-ACETYL-N-ACETYLNEURAMINIC ACID DEACETYLASE-RELATED"/>
    <property type="match status" value="1"/>
</dbReference>
<reference evidence="5" key="1">
    <citation type="submission" date="2016-11" db="EMBL/GenBank/DDBJ databases">
        <authorList>
            <person name="Varghese N."/>
            <person name="Submissions S."/>
        </authorList>
    </citation>
    <scope>NUCLEOTIDE SEQUENCE [LARGE SCALE GENOMIC DNA]</scope>
    <source>
        <strain evidence="5">DSM 26134</strain>
    </source>
</reference>
<protein>
    <recommendedName>
        <fullName evidence="3">Sialate O-acetylesterase domain-containing protein</fullName>
    </recommendedName>
</protein>
<dbReference type="RefSeq" id="WP_073124631.1">
    <property type="nucleotide sequence ID" value="NZ_FRAA01000008.1"/>
</dbReference>
<dbReference type="Gene3D" id="3.40.50.1110">
    <property type="entry name" value="SGNH hydrolase"/>
    <property type="match status" value="1"/>
</dbReference>
<dbReference type="InterPro" id="IPR036514">
    <property type="entry name" value="SGNH_hydro_sf"/>
</dbReference>
<dbReference type="PANTHER" id="PTHR31988">
    <property type="entry name" value="ESTERASE, PUTATIVE (DUF303)-RELATED"/>
    <property type="match status" value="1"/>
</dbReference>
<dbReference type="InterPro" id="IPR005181">
    <property type="entry name" value="SASA"/>
</dbReference>
<gene>
    <name evidence="4" type="ORF">SAMN04488028_10877</name>
</gene>
<dbReference type="SUPFAM" id="SSF52266">
    <property type="entry name" value="SGNH hydrolase"/>
    <property type="match status" value="1"/>
</dbReference>
<dbReference type="AlphaFoldDB" id="A0A1M6V111"/>
<sequence>MKIKITHLLLTLGLITFSVQSQAQDPNFHIYLCFGQSNMEGQGTIGSQDQTVDNRFQVLQAVDCSNINRQATEWYPAIPPLCRCWNGLSPADYFGRTLIASLPSHINVGVVNVAVGGCRIELFDKDIYEDYLDTYKEDWFQNALDSYDRNPYNHLLSLAKQAQEVGVIKGILLHQGESNAGDAQWPTKVKKYMMTCYQIWIWKPMLSLYSLEKWYTKIKGVA</sequence>
<keyword evidence="2" id="KW-0732">Signal</keyword>
<feature type="chain" id="PRO_5012522779" description="Sialate O-acetylesterase domain-containing protein" evidence="2">
    <location>
        <begin position="24"/>
        <end position="222"/>
    </location>
</feature>
<name>A0A1M6V111_REIAG</name>
<dbReference type="GO" id="GO:0016788">
    <property type="term" value="F:hydrolase activity, acting on ester bonds"/>
    <property type="evidence" value="ECO:0007669"/>
    <property type="project" value="UniProtKB-ARBA"/>
</dbReference>
<dbReference type="InterPro" id="IPR052940">
    <property type="entry name" value="Carb_Esterase_6"/>
</dbReference>